<dbReference type="InterPro" id="IPR016066">
    <property type="entry name" value="A-D-PHexomutase_CS"/>
</dbReference>
<dbReference type="SUPFAM" id="SSF53738">
    <property type="entry name" value="Phosphoglucomutase, first 3 domains"/>
    <property type="match status" value="3"/>
</dbReference>
<dbReference type="PROSITE" id="PS00710">
    <property type="entry name" value="PGM_PMM"/>
    <property type="match status" value="1"/>
</dbReference>
<keyword evidence="4" id="KW-0963">Cytoplasm</keyword>
<sequence length="598" mass="67045">MSPSIKELAREWLSIDCNPNTRSEILKLLENEKFEILEERLRRRISFGTAGLRGKMGAGFSLMNDLTIIQTSQGLANYISKAGGKSIVIGHDHRHNSKQFAEYTATAFILKGFRVYYVSNRGGGDIPTPFVPFAVDYFKSFGGIMITASHNPSADNGYKVYWKNGCQIIPPHDKRIQDEILLNTHPIEGAWNFEAAFDHAENASCIHYCMEEVFNLYLQRLTTQVITTKISPRIRFVYTPLHGVGLKIVTAACQKIGVDSLISVEEQSRPDPDFRTVEFPNPEEANALDMAIAKADAEGIDLLLANDPDADRFSAAVKDNGNWRQLTGNELGYLFAEYIISQIPREKYSSTYLLNSTVSSQMISSMAATLGVNYIDTLTGFKWIGNKAIDLEKSGYNVPFAFEEAIGFMFPLIHDKDGISALVLFLQMYDHWIKGGTSAVLKLEEGFKKYGYFKECNGYYRVPSLSSIETVFNKNIRRLRGNGNSGIDKPYPNKLGRFTISAWRDLTTGYDSSTSDHLPLLPVDRTTQMITAVLRSEDEDTVRLTVRSSGTEPKLKVYIEGCSNTEEKASQVSHEVWKLLESEWFKTETTGLVSSLSL</sequence>
<dbReference type="SUPFAM" id="SSF55957">
    <property type="entry name" value="Phosphoglucomutase, C-terminal domain"/>
    <property type="match status" value="1"/>
</dbReference>
<dbReference type="AlphaFoldDB" id="A0A1B2JCJ6"/>
<evidence type="ECO:0000256" key="9">
    <source>
        <dbReference type="ARBA" id="ARBA00023235"/>
    </source>
</evidence>
<evidence type="ECO:0000256" key="8">
    <source>
        <dbReference type="ARBA" id="ARBA00022842"/>
    </source>
</evidence>
<reference evidence="16 17" key="1">
    <citation type="submission" date="2016-02" db="EMBL/GenBank/DDBJ databases">
        <title>Comparative genomic and transcriptomic foundation for Pichia pastoris.</title>
        <authorList>
            <person name="Love K.R."/>
            <person name="Shah K.A."/>
            <person name="Whittaker C.A."/>
            <person name="Wu J."/>
            <person name="Bartlett M.C."/>
            <person name="Ma D."/>
            <person name="Leeson R.L."/>
            <person name="Priest M."/>
            <person name="Young S.K."/>
            <person name="Love J.C."/>
        </authorList>
    </citation>
    <scope>NUCLEOTIDE SEQUENCE [LARGE SCALE GENOMIC DNA]</scope>
    <source>
        <strain evidence="16 17">ATCC 28485</strain>
    </source>
</reference>
<keyword evidence="6" id="KW-0597">Phosphoprotein</keyword>
<dbReference type="EMBL" id="CP014585">
    <property type="protein sequence ID" value="ANZ75732.1"/>
    <property type="molecule type" value="Genomic_DNA"/>
</dbReference>
<dbReference type="InterPro" id="IPR005846">
    <property type="entry name" value="A-D-PHexomutase_a/b/a-III"/>
</dbReference>
<dbReference type="Pfam" id="PF02880">
    <property type="entry name" value="PGM_PMM_III"/>
    <property type="match status" value="1"/>
</dbReference>
<feature type="domain" description="Alpha-D-phosphohexomutase alpha/beta/alpha" evidence="14">
    <location>
        <begin position="217"/>
        <end position="319"/>
    </location>
</feature>
<dbReference type="Pfam" id="PF00408">
    <property type="entry name" value="PGM_PMM_IV"/>
    <property type="match status" value="1"/>
</dbReference>
<keyword evidence="9" id="KW-0413">Isomerase</keyword>
<dbReference type="Pfam" id="PF02879">
    <property type="entry name" value="PGM_PMM_II"/>
    <property type="match status" value="1"/>
</dbReference>
<proteinExistence type="inferred from homology"/>
<evidence type="ECO:0000256" key="1">
    <source>
        <dbReference type="ARBA" id="ARBA00001946"/>
    </source>
</evidence>
<dbReference type="FunFam" id="3.40.120.10:FF:000035">
    <property type="entry name" value="Pgm3p"/>
    <property type="match status" value="1"/>
</dbReference>
<evidence type="ECO:0000256" key="7">
    <source>
        <dbReference type="ARBA" id="ARBA00022723"/>
    </source>
</evidence>
<dbReference type="InterPro" id="IPR005844">
    <property type="entry name" value="A-D-PHexomutase_a/b/a-I"/>
</dbReference>
<gene>
    <name evidence="16" type="primary">PGM3</name>
    <name evidence="16" type="ORF">ATY40_BA7502377</name>
</gene>
<dbReference type="Gene3D" id="3.30.310.50">
    <property type="entry name" value="Alpha-D-phosphohexomutase, C-terminal domain"/>
    <property type="match status" value="1"/>
</dbReference>
<dbReference type="GO" id="GO:0005634">
    <property type="term" value="C:nucleus"/>
    <property type="evidence" value="ECO:0007669"/>
    <property type="project" value="TreeGrafter"/>
</dbReference>
<evidence type="ECO:0000313" key="16">
    <source>
        <dbReference type="EMBL" id="ANZ75732.1"/>
    </source>
</evidence>
<dbReference type="InterPro" id="IPR036900">
    <property type="entry name" value="A-D-PHexomutase_C_sf"/>
</dbReference>
<organism evidence="16 17">
    <name type="scientific">Komagataella pastoris</name>
    <name type="common">Yeast</name>
    <name type="synonym">Pichia pastoris</name>
    <dbReference type="NCBI Taxonomy" id="4922"/>
    <lineage>
        <taxon>Eukaryota</taxon>
        <taxon>Fungi</taxon>
        <taxon>Dikarya</taxon>
        <taxon>Ascomycota</taxon>
        <taxon>Saccharomycotina</taxon>
        <taxon>Pichiomycetes</taxon>
        <taxon>Pichiales</taxon>
        <taxon>Pichiaceae</taxon>
        <taxon>Komagataella</taxon>
    </lineage>
</organism>
<feature type="domain" description="Alpha-D-phosphohexomutase alpha/beta/alpha" evidence="13">
    <location>
        <begin position="45"/>
        <end position="180"/>
    </location>
</feature>
<evidence type="ECO:0000256" key="4">
    <source>
        <dbReference type="ARBA" id="ARBA00022490"/>
    </source>
</evidence>
<name>A0A1B2JCJ6_PICPA</name>
<keyword evidence="7 11" id="KW-0479">Metal-binding</keyword>
<dbReference type="CDD" id="cd05799">
    <property type="entry name" value="PGM2"/>
    <property type="match status" value="1"/>
</dbReference>
<evidence type="ECO:0000256" key="5">
    <source>
        <dbReference type="ARBA" id="ARBA00022526"/>
    </source>
</evidence>
<dbReference type="PANTHER" id="PTHR45745:SF1">
    <property type="entry name" value="PHOSPHOGLUCOMUTASE 2B-RELATED"/>
    <property type="match status" value="1"/>
</dbReference>
<keyword evidence="8 11" id="KW-0460">Magnesium</keyword>
<accession>A0A1B2JCJ6</accession>
<dbReference type="GO" id="GO:0005737">
    <property type="term" value="C:cytoplasm"/>
    <property type="evidence" value="ECO:0007669"/>
    <property type="project" value="UniProtKB-SubCell"/>
</dbReference>
<comment type="cofactor">
    <cofactor evidence="1">
        <name>Mg(2+)</name>
        <dbReference type="ChEBI" id="CHEBI:18420"/>
    </cofactor>
</comment>
<keyword evidence="10" id="KW-0119">Carbohydrate metabolism</keyword>
<dbReference type="GO" id="GO:0000287">
    <property type="term" value="F:magnesium ion binding"/>
    <property type="evidence" value="ECO:0007669"/>
    <property type="project" value="InterPro"/>
</dbReference>
<evidence type="ECO:0000256" key="2">
    <source>
        <dbReference type="ARBA" id="ARBA00004496"/>
    </source>
</evidence>
<comment type="similarity">
    <text evidence="3 11">Belongs to the phosphohexose mutase family.</text>
</comment>
<evidence type="ECO:0000259" key="12">
    <source>
        <dbReference type="Pfam" id="PF00408"/>
    </source>
</evidence>
<evidence type="ECO:0000256" key="11">
    <source>
        <dbReference type="RuleBase" id="RU004326"/>
    </source>
</evidence>
<dbReference type="Proteomes" id="UP000094565">
    <property type="component" value="Chromosome 2"/>
</dbReference>
<feature type="domain" description="Alpha-D-phosphohexomutase C-terminal" evidence="12">
    <location>
        <begin position="527"/>
        <end position="570"/>
    </location>
</feature>
<dbReference type="Pfam" id="PF02878">
    <property type="entry name" value="PGM_PMM_I"/>
    <property type="match status" value="1"/>
</dbReference>
<dbReference type="PANTHER" id="PTHR45745">
    <property type="entry name" value="PHOSPHOMANNOMUTASE 45A"/>
    <property type="match status" value="1"/>
</dbReference>
<dbReference type="GO" id="GO:0008973">
    <property type="term" value="F:phosphopentomutase activity"/>
    <property type="evidence" value="ECO:0007669"/>
    <property type="project" value="TreeGrafter"/>
</dbReference>
<dbReference type="GO" id="GO:0006006">
    <property type="term" value="P:glucose metabolic process"/>
    <property type="evidence" value="ECO:0007669"/>
    <property type="project" value="UniProtKB-KW"/>
</dbReference>
<feature type="domain" description="Alpha-D-phosphohexomutase alpha/beta/alpha" evidence="15">
    <location>
        <begin position="328"/>
        <end position="430"/>
    </location>
</feature>
<evidence type="ECO:0000259" key="13">
    <source>
        <dbReference type="Pfam" id="PF02878"/>
    </source>
</evidence>
<keyword evidence="17" id="KW-1185">Reference proteome</keyword>
<dbReference type="OrthoDB" id="8300170at2759"/>
<evidence type="ECO:0000256" key="6">
    <source>
        <dbReference type="ARBA" id="ARBA00022553"/>
    </source>
</evidence>
<dbReference type="InterPro" id="IPR005843">
    <property type="entry name" value="A-D-PHexomutase_C"/>
</dbReference>
<protein>
    <submittedName>
        <fullName evidence="16">BA75_02377T0</fullName>
    </submittedName>
</protein>
<evidence type="ECO:0000313" key="17">
    <source>
        <dbReference type="Proteomes" id="UP000094565"/>
    </source>
</evidence>
<evidence type="ECO:0000256" key="3">
    <source>
        <dbReference type="ARBA" id="ARBA00010231"/>
    </source>
</evidence>
<keyword evidence="5" id="KW-0313">Glucose metabolism</keyword>
<dbReference type="InterPro" id="IPR005845">
    <property type="entry name" value="A-D-PHexomutase_a/b/a-II"/>
</dbReference>
<evidence type="ECO:0000259" key="15">
    <source>
        <dbReference type="Pfam" id="PF02880"/>
    </source>
</evidence>
<dbReference type="Gene3D" id="3.40.120.10">
    <property type="entry name" value="Alpha-D-Glucose-1,6-Bisphosphate, subunit A, domain 3"/>
    <property type="match status" value="3"/>
</dbReference>
<evidence type="ECO:0000256" key="10">
    <source>
        <dbReference type="ARBA" id="ARBA00023277"/>
    </source>
</evidence>
<comment type="subcellular location">
    <subcellularLocation>
        <location evidence="2">Cytoplasm</location>
    </subcellularLocation>
</comment>
<dbReference type="InterPro" id="IPR016055">
    <property type="entry name" value="A-D-PHexomutase_a/b/a-I/II/III"/>
</dbReference>
<evidence type="ECO:0000259" key="14">
    <source>
        <dbReference type="Pfam" id="PF02879"/>
    </source>
</evidence>
<dbReference type="GO" id="GO:0006166">
    <property type="term" value="P:purine ribonucleoside salvage"/>
    <property type="evidence" value="ECO:0007669"/>
    <property type="project" value="TreeGrafter"/>
</dbReference>